<keyword evidence="12" id="KW-1185">Reference proteome</keyword>
<dbReference type="RefSeq" id="XP_019544694.3">
    <property type="nucleotide sequence ID" value="XM_019689149.3"/>
</dbReference>
<feature type="binding site" evidence="8">
    <location>
        <position position="21"/>
    </location>
    <ligand>
        <name>Zn(2+)</name>
        <dbReference type="ChEBI" id="CHEBI:29105"/>
    </ligand>
</feature>
<reference evidence="11" key="2">
    <citation type="submission" date="2025-05" db="UniProtKB">
        <authorList>
            <consortium name="EnsemblMetazoa"/>
        </authorList>
    </citation>
    <scope>IDENTIFICATION</scope>
    <source>
        <strain evidence="11">Foshan</strain>
    </source>
</reference>
<evidence type="ECO:0008006" key="13">
    <source>
        <dbReference type="Google" id="ProtNLM"/>
    </source>
</evidence>
<dbReference type="PANTHER" id="PTHR24376:SF235">
    <property type="entry name" value="C2H2-TYPE DOMAIN-CONTAINING PROTEIN"/>
    <property type="match status" value="1"/>
</dbReference>
<keyword evidence="6" id="KW-0539">Nucleus</keyword>
<evidence type="ECO:0000256" key="1">
    <source>
        <dbReference type="ARBA" id="ARBA00004123"/>
    </source>
</evidence>
<dbReference type="SUPFAM" id="SSF57667">
    <property type="entry name" value="beta-beta-alpha zinc fingers"/>
    <property type="match status" value="3"/>
</dbReference>
<feature type="domain" description="C2H2-type" evidence="9">
    <location>
        <begin position="307"/>
        <end position="335"/>
    </location>
</feature>
<dbReference type="PANTHER" id="PTHR24376">
    <property type="entry name" value="ZINC FINGER PROTEIN"/>
    <property type="match status" value="1"/>
</dbReference>
<dbReference type="EnsemblMetazoa" id="AALFPA23_021246.R31389">
    <property type="protein sequence ID" value="AALFPA23_021246.P31389"/>
    <property type="gene ID" value="AALFPA23_021246"/>
</dbReference>
<evidence type="ECO:0000256" key="4">
    <source>
        <dbReference type="ARBA" id="ARBA00022771"/>
    </source>
</evidence>
<feature type="domain" description="C2H2-type" evidence="9">
    <location>
        <begin position="200"/>
        <end position="228"/>
    </location>
</feature>
<keyword evidence="2 8" id="KW-0479">Metal-binding</keyword>
<keyword evidence="3" id="KW-0677">Repeat</keyword>
<keyword evidence="5 8" id="KW-0862">Zinc</keyword>
<dbReference type="SUPFAM" id="SSF57716">
    <property type="entry name" value="Glucocorticoid receptor-like (DNA-binding domain)"/>
    <property type="match status" value="1"/>
</dbReference>
<dbReference type="Gene3D" id="3.40.1800.20">
    <property type="match status" value="1"/>
</dbReference>
<dbReference type="PROSITE" id="PS00028">
    <property type="entry name" value="ZINC_FINGER_C2H2_1"/>
    <property type="match status" value="6"/>
</dbReference>
<sequence>MEVPTVATLLDIPSNDPISYCRLCLSSAAVEPIYPGEPSHPLVDLIAKNVQVTFMVDEDLPCAVCRNCRLKLEDFERFRDQCQKLDNFVRTRRRELALLQAAAIAMPQLEEEEEVSEEIAIKADPEALLGDDDSLPYVLTDDSWHRCKFCSEAFQSLSVLVEHFRMRHPDESKMYKCPHCTRAYSSIEAAEVAVAAGPAFKCDECDAGFGHRIGLSRHKDRYHDKASPNYSAERFKCDQCASVFVDVKQKSRHQLQMHTSASHSSKSSAQVDGIHVCEKCAVTFSPYQALLVHIQEYHWNDPPQETFSCSVCTKPFDKRRLLQYHILVAHLGQIPYACNHCGEWFRTKSHLKQHKTMFHERNLGDANRCEFCGQTYLDEIQASSKEDVQ</sequence>
<evidence type="ECO:0000313" key="11">
    <source>
        <dbReference type="EnsemblMetazoa" id="AALFPA23_021246.P31389"/>
    </source>
</evidence>
<evidence type="ECO:0000259" key="9">
    <source>
        <dbReference type="PROSITE" id="PS50157"/>
    </source>
</evidence>
<feature type="domain" description="C2H2-type" evidence="9">
    <location>
        <begin position="336"/>
        <end position="359"/>
    </location>
</feature>
<evidence type="ECO:0000259" key="10">
    <source>
        <dbReference type="PROSITE" id="PS51915"/>
    </source>
</evidence>
<feature type="domain" description="C2H2-type" evidence="9">
    <location>
        <begin position="145"/>
        <end position="173"/>
    </location>
</feature>
<evidence type="ECO:0000256" key="6">
    <source>
        <dbReference type="ARBA" id="ARBA00023242"/>
    </source>
</evidence>
<dbReference type="InterPro" id="IPR036236">
    <property type="entry name" value="Znf_C2H2_sf"/>
</dbReference>
<evidence type="ECO:0000256" key="8">
    <source>
        <dbReference type="PROSITE-ProRule" id="PRU01263"/>
    </source>
</evidence>
<accession>A0ABM1ZSI2</accession>
<dbReference type="Gene3D" id="3.30.160.60">
    <property type="entry name" value="Classic Zinc Finger"/>
    <property type="match status" value="4"/>
</dbReference>
<dbReference type="Pfam" id="PF07776">
    <property type="entry name" value="zf-AD"/>
    <property type="match status" value="1"/>
</dbReference>
<dbReference type="InterPro" id="IPR012934">
    <property type="entry name" value="Znf_AD"/>
</dbReference>
<feature type="domain" description="C2H2-type" evidence="9">
    <location>
        <begin position="275"/>
        <end position="303"/>
    </location>
</feature>
<dbReference type="Pfam" id="PF00096">
    <property type="entry name" value="zf-C2H2"/>
    <property type="match status" value="1"/>
</dbReference>
<feature type="binding site" evidence="8">
    <location>
        <position position="65"/>
    </location>
    <ligand>
        <name>Zn(2+)</name>
        <dbReference type="ChEBI" id="CHEBI:29105"/>
    </ligand>
</feature>
<dbReference type="InterPro" id="IPR013087">
    <property type="entry name" value="Znf_C2H2_type"/>
</dbReference>
<feature type="binding site" evidence="8">
    <location>
        <position position="68"/>
    </location>
    <ligand>
        <name>Zn(2+)</name>
        <dbReference type="ChEBI" id="CHEBI:29105"/>
    </ligand>
</feature>
<feature type="domain" description="ZAD" evidence="10">
    <location>
        <begin position="19"/>
        <end position="92"/>
    </location>
</feature>
<reference evidence="12" key="1">
    <citation type="journal article" date="2015" name="Proc. Natl. Acad. Sci. U.S.A.">
        <title>Genome sequence of the Asian Tiger mosquito, Aedes albopictus, reveals insights into its biology, genetics, and evolution.</title>
        <authorList>
            <person name="Chen X.G."/>
            <person name="Jiang X."/>
            <person name="Gu J."/>
            <person name="Xu M."/>
            <person name="Wu Y."/>
            <person name="Deng Y."/>
            <person name="Zhang C."/>
            <person name="Bonizzoni M."/>
            <person name="Dermauw W."/>
            <person name="Vontas J."/>
            <person name="Armbruster P."/>
            <person name="Huang X."/>
            <person name="Yang Y."/>
            <person name="Zhang H."/>
            <person name="He W."/>
            <person name="Peng H."/>
            <person name="Liu Y."/>
            <person name="Wu K."/>
            <person name="Chen J."/>
            <person name="Lirakis M."/>
            <person name="Topalis P."/>
            <person name="Van Leeuwen T."/>
            <person name="Hall A.B."/>
            <person name="Jiang X."/>
            <person name="Thorpe C."/>
            <person name="Mueller R.L."/>
            <person name="Sun C."/>
            <person name="Waterhouse R.M."/>
            <person name="Yan G."/>
            <person name="Tu Z.J."/>
            <person name="Fang X."/>
            <person name="James A.A."/>
        </authorList>
    </citation>
    <scope>NUCLEOTIDE SEQUENCE [LARGE SCALE GENOMIC DNA]</scope>
    <source>
        <strain evidence="12">Foshan</strain>
    </source>
</reference>
<dbReference type="PROSITE" id="PS50157">
    <property type="entry name" value="ZINC_FINGER_C2H2_2"/>
    <property type="match status" value="6"/>
</dbReference>
<organism evidence="11 12">
    <name type="scientific">Aedes albopictus</name>
    <name type="common">Asian tiger mosquito</name>
    <name type="synonym">Stegomyia albopicta</name>
    <dbReference type="NCBI Taxonomy" id="7160"/>
    <lineage>
        <taxon>Eukaryota</taxon>
        <taxon>Metazoa</taxon>
        <taxon>Ecdysozoa</taxon>
        <taxon>Arthropoda</taxon>
        <taxon>Hexapoda</taxon>
        <taxon>Insecta</taxon>
        <taxon>Pterygota</taxon>
        <taxon>Neoptera</taxon>
        <taxon>Endopterygota</taxon>
        <taxon>Diptera</taxon>
        <taxon>Nematocera</taxon>
        <taxon>Culicoidea</taxon>
        <taxon>Culicidae</taxon>
        <taxon>Culicinae</taxon>
        <taxon>Aedini</taxon>
        <taxon>Aedes</taxon>
        <taxon>Stegomyia</taxon>
    </lineage>
</organism>
<proteinExistence type="predicted"/>
<keyword evidence="4 7" id="KW-0863">Zinc-finger</keyword>
<dbReference type="SMART" id="SM00868">
    <property type="entry name" value="zf-AD"/>
    <property type="match status" value="1"/>
</dbReference>
<feature type="domain" description="C2H2-type" evidence="9">
    <location>
        <begin position="235"/>
        <end position="263"/>
    </location>
</feature>
<feature type="binding site" evidence="8">
    <location>
        <position position="24"/>
    </location>
    <ligand>
        <name>Zn(2+)</name>
        <dbReference type="ChEBI" id="CHEBI:29105"/>
    </ligand>
</feature>
<dbReference type="PROSITE" id="PS51915">
    <property type="entry name" value="ZAD"/>
    <property type="match status" value="1"/>
</dbReference>
<name>A0ABM1ZSI2_AEDAL</name>
<evidence type="ECO:0000313" key="12">
    <source>
        <dbReference type="Proteomes" id="UP000069940"/>
    </source>
</evidence>
<evidence type="ECO:0000256" key="5">
    <source>
        <dbReference type="ARBA" id="ARBA00022833"/>
    </source>
</evidence>
<evidence type="ECO:0000256" key="2">
    <source>
        <dbReference type="ARBA" id="ARBA00022723"/>
    </source>
</evidence>
<dbReference type="GeneID" id="109415271"/>
<dbReference type="SMART" id="SM00355">
    <property type="entry name" value="ZnF_C2H2"/>
    <property type="match status" value="6"/>
</dbReference>
<comment type="subcellular location">
    <subcellularLocation>
        <location evidence="1">Nucleus</location>
    </subcellularLocation>
</comment>
<evidence type="ECO:0000256" key="3">
    <source>
        <dbReference type="ARBA" id="ARBA00022737"/>
    </source>
</evidence>
<dbReference type="Proteomes" id="UP000069940">
    <property type="component" value="Unassembled WGS sequence"/>
</dbReference>
<protein>
    <recommendedName>
        <fullName evidence="13">C2h2-type zn-finger protein</fullName>
    </recommendedName>
</protein>
<evidence type="ECO:0000256" key="7">
    <source>
        <dbReference type="PROSITE-ProRule" id="PRU00042"/>
    </source>
</evidence>